<keyword evidence="2" id="KW-1185">Reference proteome</keyword>
<evidence type="ECO:0000313" key="1">
    <source>
        <dbReference type="EMBL" id="KAK1859349.1"/>
    </source>
</evidence>
<comment type="caution">
    <text evidence="1">The sequence shown here is derived from an EMBL/GenBank/DDBJ whole genome shotgun (WGS) entry which is preliminary data.</text>
</comment>
<accession>A0ACC3BN47</accession>
<dbReference type="Proteomes" id="UP000798662">
    <property type="component" value="Chromosome 1"/>
</dbReference>
<organism evidence="1 2">
    <name type="scientific">Pyropia yezoensis</name>
    <name type="common">Susabi-nori</name>
    <name type="synonym">Porphyra yezoensis</name>
    <dbReference type="NCBI Taxonomy" id="2788"/>
    <lineage>
        <taxon>Eukaryota</taxon>
        <taxon>Rhodophyta</taxon>
        <taxon>Bangiophyceae</taxon>
        <taxon>Bangiales</taxon>
        <taxon>Bangiaceae</taxon>
        <taxon>Pyropia</taxon>
    </lineage>
</organism>
<gene>
    <name evidence="1" type="ORF">I4F81_001946</name>
</gene>
<sequence>MVLFVSASCASPFFHAGAASRRRSVCSWRATARWRPLLPVSVGLLPCAGGAPGWSVFLGHRGSFRGRAVPSAGALPAPRRCPQHAGGPSMASVPPRGAQSLGSRWLPDAVVYHPYLCVEAAASMNLLGWEYGSAPADKTCCPACDELGRSTPRSLSHGKVLHFLNRQGKKWRRDYCATPVPSVVLGSEPQRLPPDRLVDVSYRIVEAVVLLKRRYRCASSAEPVGDDNAGDEDYMAAVGEARDKGYMAAVGEAGDKDNMATVGEAGDEDYMAAAGDVGDKDYTVAVGDAGDEERTASGSSGGRQPGFFVRSGAGWGKTFCLEELMGWINACSDYHGPAGYARHGPDPLLRGRATTAFRDAGVLDFAVNASAYCVNFNGRTGFCDVEERLLTRGIVTAAFFYHARVCYTELVSPRVSWGAYISRVGSALDKGILTADDFAAQALDVMRFCRGIIGGIPILLVDELSKVRPAASMGSALTGLGESPSSHQWAEAVRSLSCKDMQNLGGEVLFTTLEYSIMQRETSKSGRAMLQAFRLTSLDVMGFYQAVRDVLLPLAMYKVGPQSLLDRMVPPGDDYGSDFLKALCVLLGGHPRFVGFFLYELSGAVNTLICEAEEEPIFAADLQGTCWTCLEEAARQCDVAQSLSVYGGVDGFKRVASSVFLRRRVKLQATAVTRTRRGLQQNVSWDEMAADGALQVLSTATRSRRAKSPAASFGIASLHPFALLDLAREGQELDAFCAGLSALLMCPGERLSGERLERFVAQWCVVASHARAERGVFYSSTELAKVLAGTGSAAYVGDGDILNTVQVDASAVRTNGVSCESLRDALLRAGADPKGVLTTVFRLDAGWQPGRQPAADVAEFFMIKEATTQFKEDRLVLVLYQAKESMAGRKASGKVGGATKDWAAIKTIFKELNLWEQWKDRIVYVLVDRHSGTFARAESQVSSEFKAGRRGKQSVAHTGPDLGGWVPEPIIGFLQLAEFLEQAGTKGGLRAFDD</sequence>
<name>A0ACC3BN47_PYRYE</name>
<reference evidence="1" key="1">
    <citation type="submission" date="2019-11" db="EMBL/GenBank/DDBJ databases">
        <title>Nori genome reveals adaptations in red seaweeds to the harsh intertidal environment.</title>
        <authorList>
            <person name="Wang D."/>
            <person name="Mao Y."/>
        </authorList>
    </citation>
    <scope>NUCLEOTIDE SEQUENCE</scope>
    <source>
        <tissue evidence="1">Gametophyte</tissue>
    </source>
</reference>
<proteinExistence type="predicted"/>
<protein>
    <submittedName>
        <fullName evidence="1">Uncharacterized protein</fullName>
    </submittedName>
</protein>
<dbReference type="EMBL" id="CM020618">
    <property type="protein sequence ID" value="KAK1859349.1"/>
    <property type="molecule type" value="Genomic_DNA"/>
</dbReference>
<evidence type="ECO:0000313" key="2">
    <source>
        <dbReference type="Proteomes" id="UP000798662"/>
    </source>
</evidence>